<dbReference type="InterPro" id="IPR001584">
    <property type="entry name" value="Integrase_cat-core"/>
</dbReference>
<dbReference type="GO" id="GO:0004803">
    <property type="term" value="F:transposase activity"/>
    <property type="evidence" value="ECO:0007669"/>
    <property type="project" value="TreeGrafter"/>
</dbReference>
<gene>
    <name evidence="3" type="ORF">DMP08_12255</name>
</gene>
<evidence type="ECO:0000313" key="4">
    <source>
        <dbReference type="Proteomes" id="UP000278632"/>
    </source>
</evidence>
<dbReference type="GO" id="GO:0015074">
    <property type="term" value="P:DNA integration"/>
    <property type="evidence" value="ECO:0007669"/>
    <property type="project" value="InterPro"/>
</dbReference>
<dbReference type="InterPro" id="IPR012337">
    <property type="entry name" value="RNaseH-like_sf"/>
</dbReference>
<dbReference type="InterPro" id="IPR051917">
    <property type="entry name" value="Transposase-Integrase"/>
</dbReference>
<dbReference type="PROSITE" id="PS50994">
    <property type="entry name" value="INTEGRASE"/>
    <property type="match status" value="1"/>
</dbReference>
<dbReference type="GO" id="GO:0032196">
    <property type="term" value="P:transposition"/>
    <property type="evidence" value="ECO:0007669"/>
    <property type="project" value="TreeGrafter"/>
</dbReference>
<evidence type="ECO:0000313" key="3">
    <source>
        <dbReference type="EMBL" id="RNL37651.1"/>
    </source>
</evidence>
<dbReference type="InterPro" id="IPR036397">
    <property type="entry name" value="RNaseH_sf"/>
</dbReference>
<dbReference type="SUPFAM" id="SSF53098">
    <property type="entry name" value="Ribonuclease H-like"/>
    <property type="match status" value="1"/>
</dbReference>
<organism evidence="3 4">
    <name type="scientific">Paraeggerthella hongkongensis</name>
    <dbReference type="NCBI Taxonomy" id="230658"/>
    <lineage>
        <taxon>Bacteria</taxon>
        <taxon>Bacillati</taxon>
        <taxon>Actinomycetota</taxon>
        <taxon>Coriobacteriia</taxon>
        <taxon>Eggerthellales</taxon>
        <taxon>Eggerthellaceae</taxon>
        <taxon>Paraeggerthella</taxon>
    </lineage>
</organism>
<evidence type="ECO:0000256" key="1">
    <source>
        <dbReference type="SAM" id="MobiDB-lite"/>
    </source>
</evidence>
<dbReference type="PANTHER" id="PTHR10948">
    <property type="entry name" value="TRANSPOSASE"/>
    <property type="match status" value="1"/>
</dbReference>
<evidence type="ECO:0000259" key="2">
    <source>
        <dbReference type="PROSITE" id="PS50994"/>
    </source>
</evidence>
<accession>A0A3N0ARY7</accession>
<protein>
    <submittedName>
        <fullName evidence="3">IS30 family transposase</fullName>
    </submittedName>
</protein>
<dbReference type="Gene3D" id="3.30.420.10">
    <property type="entry name" value="Ribonuclease H-like superfamily/Ribonuclease H"/>
    <property type="match status" value="1"/>
</dbReference>
<proteinExistence type="predicted"/>
<sequence>MAEKKQKRYFRITKSERASVERELNKRKPSARGAARDLGRSPASISDEVKRNRTIAKGPGKGERVDQVPEDACARLQAWPWTCNGCQHRRYSCGKALRCEYSAARAQALADNLLSEARRGVNAKEYDFERTMTLIRSDVARGLSPAQIAYGHAEEFKVHPTTIYRWIANGYAGMSNAELRRKVGYRPRRKSAEAKPTSHGPGRSYETFSALPEEERAQTCEMDCVIGLSSDAQCMLTLYLRPCKIQACLLLPEKSSSAVAAALDMLETALGKETFRRLFGLILTDNGAEFSDADALERSALPGRRTRCRVYYCDVRQSQQKGGCERNHVELRKLLPKNRGISFNNLKSQDMAVLMSQLNSEPRPSLMGLSPLAMLRAADPVTAEGLADALGIEEIPYERLNLKVSAINQDREARGLPPLI</sequence>
<feature type="region of interest" description="Disordered" evidence="1">
    <location>
        <begin position="18"/>
        <end position="67"/>
    </location>
</feature>
<reference evidence="4" key="1">
    <citation type="submission" date="2018-05" db="EMBL/GenBank/DDBJ databases">
        <title>Genome Sequencing of selected type strains of the family Eggerthellaceae.</title>
        <authorList>
            <person name="Danylec N."/>
            <person name="Stoll D.A."/>
            <person name="Doetsch A."/>
            <person name="Huch M."/>
        </authorList>
    </citation>
    <scope>NUCLEOTIDE SEQUENCE [LARGE SCALE GENOMIC DNA]</scope>
    <source>
        <strain evidence="4">DSM 16106</strain>
    </source>
</reference>
<dbReference type="PANTHER" id="PTHR10948:SF23">
    <property type="entry name" value="TRANSPOSASE INSI FOR INSERTION SEQUENCE ELEMENT IS30A-RELATED"/>
    <property type="match status" value="1"/>
</dbReference>
<dbReference type="NCBIfam" id="NF033563">
    <property type="entry name" value="transpos_IS30"/>
    <property type="match status" value="1"/>
</dbReference>
<comment type="caution">
    <text evidence="3">The sequence shown here is derived from an EMBL/GenBank/DDBJ whole genome shotgun (WGS) entry which is preliminary data.</text>
</comment>
<dbReference type="GO" id="GO:0005829">
    <property type="term" value="C:cytosol"/>
    <property type="evidence" value="ECO:0007669"/>
    <property type="project" value="TreeGrafter"/>
</dbReference>
<dbReference type="Proteomes" id="UP000278632">
    <property type="component" value="Unassembled WGS sequence"/>
</dbReference>
<name>A0A3N0ARY7_9ACTN</name>
<dbReference type="EMBL" id="QICD01000052">
    <property type="protein sequence ID" value="RNL37651.1"/>
    <property type="molecule type" value="Genomic_DNA"/>
</dbReference>
<feature type="region of interest" description="Disordered" evidence="1">
    <location>
        <begin position="185"/>
        <end position="205"/>
    </location>
</feature>
<dbReference type="InterPro" id="IPR053392">
    <property type="entry name" value="Transposase_IS30-like"/>
</dbReference>
<dbReference type="OrthoDB" id="9803231at2"/>
<feature type="domain" description="Integrase catalytic" evidence="2">
    <location>
        <begin position="208"/>
        <end position="379"/>
    </location>
</feature>
<dbReference type="GO" id="GO:0003676">
    <property type="term" value="F:nucleic acid binding"/>
    <property type="evidence" value="ECO:0007669"/>
    <property type="project" value="InterPro"/>
</dbReference>
<dbReference type="RefSeq" id="WP_123193153.1">
    <property type="nucleotide sequence ID" value="NZ_QICD01000052.1"/>
</dbReference>
<dbReference type="AlphaFoldDB" id="A0A3N0ARY7"/>
<keyword evidence="4" id="KW-1185">Reference proteome</keyword>